<dbReference type="Proteomes" id="UP000001880">
    <property type="component" value="Chromosome"/>
</dbReference>
<reference evidence="7 8" key="1">
    <citation type="journal article" date="2010" name="Stand. Genomic Sci.">
        <title>Complete genome sequence of Haliangium ochraceum type strain (SMP-2).</title>
        <authorList>
            <consortium name="US DOE Joint Genome Institute (JGI-PGF)"/>
            <person name="Ivanova N."/>
            <person name="Daum C."/>
            <person name="Lang E."/>
            <person name="Abt B."/>
            <person name="Kopitz M."/>
            <person name="Saunders E."/>
            <person name="Lapidus A."/>
            <person name="Lucas S."/>
            <person name="Glavina Del Rio T."/>
            <person name="Nolan M."/>
            <person name="Tice H."/>
            <person name="Copeland A."/>
            <person name="Cheng J.F."/>
            <person name="Chen F."/>
            <person name="Bruce D."/>
            <person name="Goodwin L."/>
            <person name="Pitluck S."/>
            <person name="Mavromatis K."/>
            <person name="Pati A."/>
            <person name="Mikhailova N."/>
            <person name="Chen A."/>
            <person name="Palaniappan K."/>
            <person name="Land M."/>
            <person name="Hauser L."/>
            <person name="Chang Y.J."/>
            <person name="Jeffries C.D."/>
            <person name="Detter J.C."/>
            <person name="Brettin T."/>
            <person name="Rohde M."/>
            <person name="Goker M."/>
            <person name="Bristow J."/>
            <person name="Markowitz V."/>
            <person name="Eisen J.A."/>
            <person name="Hugenholtz P."/>
            <person name="Kyrpides N.C."/>
            <person name="Klenk H.P."/>
        </authorList>
    </citation>
    <scope>NUCLEOTIDE SEQUENCE [LARGE SCALE GENOMIC DNA]</scope>
    <source>
        <strain evidence="8">DSM 14365 / CIP 107738 / JCM 11303 / AJ 13395 / SMP-2</strain>
    </source>
</reference>
<organism evidence="7 8">
    <name type="scientific">Haliangium ochraceum (strain DSM 14365 / JCM 11303 / SMP-2)</name>
    <dbReference type="NCBI Taxonomy" id="502025"/>
    <lineage>
        <taxon>Bacteria</taxon>
        <taxon>Pseudomonadati</taxon>
        <taxon>Myxococcota</taxon>
        <taxon>Polyangia</taxon>
        <taxon>Haliangiales</taxon>
        <taxon>Kofleriaceae</taxon>
        <taxon>Haliangium</taxon>
    </lineage>
</organism>
<keyword evidence="2 5" id="KW-0812">Transmembrane</keyword>
<comment type="subcellular location">
    <subcellularLocation>
        <location evidence="1">Membrane</location>
        <topology evidence="1">Multi-pass membrane protein</topology>
    </subcellularLocation>
</comment>
<feature type="transmembrane region" description="Helical" evidence="5">
    <location>
        <begin position="65"/>
        <end position="92"/>
    </location>
</feature>
<dbReference type="Gene3D" id="1.20.1540.10">
    <property type="entry name" value="Rhomboid-like"/>
    <property type="match status" value="1"/>
</dbReference>
<dbReference type="EMBL" id="CP001804">
    <property type="protein sequence ID" value="ACY12780.1"/>
    <property type="molecule type" value="Genomic_DNA"/>
</dbReference>
<feature type="transmembrane region" description="Helical" evidence="5">
    <location>
        <begin position="192"/>
        <end position="212"/>
    </location>
</feature>
<feature type="domain" description="Peptidase S54 rhomboid" evidence="6">
    <location>
        <begin position="64"/>
        <end position="179"/>
    </location>
</feature>
<keyword evidence="8" id="KW-1185">Reference proteome</keyword>
<evidence type="ECO:0000256" key="4">
    <source>
        <dbReference type="ARBA" id="ARBA00023136"/>
    </source>
</evidence>
<dbReference type="OrthoDB" id="9807874at2"/>
<dbReference type="HOGENOM" id="CLU_1141324_0_0_7"/>
<dbReference type="STRING" id="502025.Hoch_0139"/>
<proteinExistence type="predicted"/>
<protein>
    <recommendedName>
        <fullName evidence="6">Peptidase S54 rhomboid domain-containing protein</fullName>
    </recommendedName>
</protein>
<dbReference type="eggNOG" id="COG0705">
    <property type="taxonomic scope" value="Bacteria"/>
</dbReference>
<evidence type="ECO:0000259" key="6">
    <source>
        <dbReference type="Pfam" id="PF01694"/>
    </source>
</evidence>
<feature type="transmembrane region" description="Helical" evidence="5">
    <location>
        <begin position="21"/>
        <end position="39"/>
    </location>
</feature>
<evidence type="ECO:0000256" key="1">
    <source>
        <dbReference type="ARBA" id="ARBA00004141"/>
    </source>
</evidence>
<name>D0LGN4_HALO1</name>
<dbReference type="GO" id="GO:0016020">
    <property type="term" value="C:membrane"/>
    <property type="evidence" value="ECO:0007669"/>
    <property type="project" value="UniProtKB-SubCell"/>
</dbReference>
<feature type="transmembrane region" description="Helical" evidence="5">
    <location>
        <begin position="104"/>
        <end position="126"/>
    </location>
</feature>
<feature type="transmembrane region" description="Helical" evidence="5">
    <location>
        <begin position="167"/>
        <end position="186"/>
    </location>
</feature>
<dbReference type="RefSeq" id="WP_012825407.1">
    <property type="nucleotide sequence ID" value="NC_013440.1"/>
</dbReference>
<dbReference type="Pfam" id="PF01694">
    <property type="entry name" value="Rhomboid"/>
    <property type="match status" value="1"/>
</dbReference>
<evidence type="ECO:0000256" key="2">
    <source>
        <dbReference type="ARBA" id="ARBA00022692"/>
    </source>
</evidence>
<evidence type="ECO:0000256" key="3">
    <source>
        <dbReference type="ARBA" id="ARBA00022989"/>
    </source>
</evidence>
<evidence type="ECO:0000256" key="5">
    <source>
        <dbReference type="SAM" id="Phobius"/>
    </source>
</evidence>
<dbReference type="KEGG" id="hoh:Hoch_0139"/>
<dbReference type="GO" id="GO:0004252">
    <property type="term" value="F:serine-type endopeptidase activity"/>
    <property type="evidence" value="ECO:0007669"/>
    <property type="project" value="InterPro"/>
</dbReference>
<accession>D0LGN4</accession>
<evidence type="ECO:0000313" key="7">
    <source>
        <dbReference type="EMBL" id="ACY12780.1"/>
    </source>
</evidence>
<feature type="transmembrane region" description="Helical" evidence="5">
    <location>
        <begin position="138"/>
        <end position="160"/>
    </location>
</feature>
<dbReference type="AlphaFoldDB" id="D0LGN4"/>
<keyword evidence="3 5" id="KW-1133">Transmembrane helix</keyword>
<gene>
    <name evidence="7" type="ordered locus">Hoch_0139</name>
</gene>
<dbReference type="SUPFAM" id="SSF144091">
    <property type="entry name" value="Rhomboid-like"/>
    <property type="match status" value="1"/>
</dbReference>
<dbReference type="InterPro" id="IPR035952">
    <property type="entry name" value="Rhomboid-like_sf"/>
</dbReference>
<sequence length="243" mass="27200">MSKGRKLGGQRMSLATMRITRGALYLLFVEVGFSLVYLLSNEQVQAQFVAWVATSSEHVFQHYRVWTLASAALFELDFVSLLFHGLMLWMFLPTLERWWGTKKFLLFALWTLLAGNLGGVLAGLVFGPVPLAGLDPFIFASIIAFGILYANQPVQFFGVLPLTGKQMMIGISAFVALFVVLGQQWVVGASYVAAMLTAAALVSGKLHPRLLYLRWKQRRARRHLAVLRGGAQRPGRKRDEWIN</sequence>
<dbReference type="InterPro" id="IPR022764">
    <property type="entry name" value="Peptidase_S54_rhomboid_dom"/>
</dbReference>
<keyword evidence="4 5" id="KW-0472">Membrane</keyword>
<evidence type="ECO:0000313" key="8">
    <source>
        <dbReference type="Proteomes" id="UP000001880"/>
    </source>
</evidence>